<dbReference type="EMBL" id="CP001802">
    <property type="protein sequence ID" value="ACY23149.1"/>
    <property type="molecule type" value="Genomic_DNA"/>
</dbReference>
<dbReference type="HOGENOM" id="CLU_045655_0_0_11"/>
<organism evidence="1 2">
    <name type="scientific">Gordonia bronchialis (strain ATCC 25592 / DSM 43247 / BCRC 13721 / JCM 3198 / KCTC 3076 / NBRC 16047 / NCTC 10667)</name>
    <name type="common">Rhodococcus bronchialis</name>
    <dbReference type="NCBI Taxonomy" id="526226"/>
    <lineage>
        <taxon>Bacteria</taxon>
        <taxon>Bacillati</taxon>
        <taxon>Actinomycetota</taxon>
        <taxon>Actinomycetes</taxon>
        <taxon>Mycobacteriales</taxon>
        <taxon>Gordoniaceae</taxon>
        <taxon>Gordonia</taxon>
    </lineage>
</organism>
<reference evidence="2" key="1">
    <citation type="submission" date="2009-10" db="EMBL/GenBank/DDBJ databases">
        <title>The complete chromosome of Gordonia bronchialis DSM 43247.</title>
        <authorList>
            <consortium name="US DOE Joint Genome Institute (JGI-PGF)"/>
            <person name="Lucas S."/>
            <person name="Copeland A."/>
            <person name="Lapidus A."/>
            <person name="Glavina del Rio T."/>
            <person name="Dalin E."/>
            <person name="Tice H."/>
            <person name="Bruce D."/>
            <person name="Goodwin L."/>
            <person name="Pitluck S."/>
            <person name="Kyrpides N."/>
            <person name="Mavromatis K."/>
            <person name="Ivanova N."/>
            <person name="Ovchinnikova G."/>
            <person name="Saunders E."/>
            <person name="Brettin T."/>
            <person name="Detter J.C."/>
            <person name="Han C."/>
            <person name="Larimer F."/>
            <person name="Land M."/>
            <person name="Hauser L."/>
            <person name="Markowitz V."/>
            <person name="Cheng J.-F."/>
            <person name="Hugenholtz P."/>
            <person name="Woyke T."/>
            <person name="Wu D."/>
            <person name="Jando M."/>
            <person name="Schneider S."/>
            <person name="Goeker M."/>
            <person name="Klenk H.-P."/>
            <person name="Eisen J.A."/>
        </authorList>
    </citation>
    <scope>NUCLEOTIDE SEQUENCE [LARGE SCALE GENOMIC DNA]</scope>
    <source>
        <strain evidence="2">ATCC 25592 / DSM 43247 / BCRC 13721 / JCM 3198 / KCTC 3076 / NBRC 16047 / NCTC 10667</strain>
    </source>
</reference>
<evidence type="ECO:0000313" key="1">
    <source>
        <dbReference type="EMBL" id="ACY23149.1"/>
    </source>
</evidence>
<dbReference type="RefSeq" id="WP_012835652.1">
    <property type="nucleotide sequence ID" value="NC_013441.1"/>
</dbReference>
<sequence>MFGILAPCRHTLDADLADQWRAHLCGLCLSLRDNHGQATRLTTNTDAVMVSVLLAAQRAESPVSARAGRCPLRGMQSADVVVAEDPGIRLATTASLTLAAGKAYDTVAEQKSGLAAPSRSRRMIARHLGGRLRAGAAADTTVADVLGVDGILLRLSRQHVVETQSAGLDELTRASAEAAAAVFASAADLAGADQNRNTLAAMGFDFGRVAHLINAIDDLDDDRRSGSFNPLDATGTTVAAALADCRRLVSAIRRRYDTLALHDDRLLRAVLLDGLTHAVSRRTPNHGRCGGHRTQARQPVIWPGQRPPDFPTNWPYPPPFQPNRRLHQRLLRFAGVACTGRACCADHWNHCSDKWKSPVCDANTCDNCDDCCDCCDCFN</sequence>
<dbReference type="Pfam" id="PF18937">
    <property type="entry name" value="DUF5685"/>
    <property type="match status" value="1"/>
</dbReference>
<reference evidence="1 2" key="2">
    <citation type="journal article" date="2010" name="Stand. Genomic Sci.">
        <title>Complete genome sequence of Gordonia bronchialis type strain (3410).</title>
        <authorList>
            <person name="Ivanova N."/>
            <person name="Sikorski J."/>
            <person name="Jando M."/>
            <person name="Lapidus A."/>
            <person name="Nolan M."/>
            <person name="Lucas S."/>
            <person name="Del Rio T.G."/>
            <person name="Tice H."/>
            <person name="Copeland A."/>
            <person name="Cheng J.F."/>
            <person name="Chen F."/>
            <person name="Bruce D."/>
            <person name="Goodwin L."/>
            <person name="Pitluck S."/>
            <person name="Mavromatis K."/>
            <person name="Ovchinnikova G."/>
            <person name="Pati A."/>
            <person name="Chen A."/>
            <person name="Palaniappan K."/>
            <person name="Land M."/>
            <person name="Hauser L."/>
            <person name="Chang Y.J."/>
            <person name="Jeffries C.D."/>
            <person name="Chain P."/>
            <person name="Saunders E."/>
            <person name="Han C."/>
            <person name="Detter J.C."/>
            <person name="Brettin T."/>
            <person name="Rohde M."/>
            <person name="Goker M."/>
            <person name="Bristow J."/>
            <person name="Eisen J.A."/>
            <person name="Markowitz V."/>
            <person name="Hugenholtz P."/>
            <person name="Klenk H.P."/>
            <person name="Kyrpides N.C."/>
        </authorList>
    </citation>
    <scope>NUCLEOTIDE SEQUENCE [LARGE SCALE GENOMIC DNA]</scope>
    <source>
        <strain evidence="2">ATCC 25592 / DSM 43247 / BCRC 13721 / JCM 3198 / KCTC 3076 / NBRC 16047 / NCTC 10667</strain>
    </source>
</reference>
<dbReference type="eggNOG" id="ENOG502Z8PZ">
    <property type="taxonomic scope" value="Bacteria"/>
</dbReference>
<evidence type="ECO:0008006" key="3">
    <source>
        <dbReference type="Google" id="ProtNLM"/>
    </source>
</evidence>
<protein>
    <recommendedName>
        <fullName evidence="3">Regulatory protein</fullName>
    </recommendedName>
</protein>
<dbReference type="Proteomes" id="UP000001219">
    <property type="component" value="Chromosome"/>
</dbReference>
<dbReference type="AlphaFoldDB" id="D0L3Z6"/>
<proteinExistence type="predicted"/>
<accession>D0L3Z6</accession>
<dbReference type="STRING" id="526226.Gbro_3975"/>
<evidence type="ECO:0000313" key="2">
    <source>
        <dbReference type="Proteomes" id="UP000001219"/>
    </source>
</evidence>
<gene>
    <name evidence="1" type="ordered locus">Gbro_3975</name>
</gene>
<dbReference type="InterPro" id="IPR043740">
    <property type="entry name" value="DUF5685"/>
</dbReference>
<name>D0L3Z6_GORB4</name>
<dbReference type="KEGG" id="gbr:Gbro_3975"/>
<keyword evidence="2" id="KW-1185">Reference proteome</keyword>
<dbReference type="OrthoDB" id="3210612at2"/>